<accession>A0A857J498</accession>
<dbReference type="GO" id="GO:0044780">
    <property type="term" value="P:bacterial-type flagellum assembly"/>
    <property type="evidence" value="ECO:0007669"/>
    <property type="project" value="InterPro"/>
</dbReference>
<dbReference type="PANTHER" id="PTHR34773:SF1">
    <property type="entry name" value="FLAGELLAR SECRETION CHAPERONE FLIS"/>
    <property type="match status" value="1"/>
</dbReference>
<dbReference type="InterPro" id="IPR003713">
    <property type="entry name" value="FliS"/>
</dbReference>
<keyword evidence="3 6" id="KW-0963">Cytoplasm</keyword>
<dbReference type="EMBL" id="CP047650">
    <property type="protein sequence ID" value="QHI97949.1"/>
    <property type="molecule type" value="Genomic_DNA"/>
</dbReference>
<keyword evidence="7" id="KW-0969">Cilium</keyword>
<dbReference type="KEGG" id="xyk:GT347_08055"/>
<keyword evidence="8" id="KW-1185">Reference proteome</keyword>
<reference evidence="7 8" key="1">
    <citation type="submission" date="2020-01" db="EMBL/GenBank/DDBJ databases">
        <title>Genome sequencing of strain KACC 21265.</title>
        <authorList>
            <person name="Heo J."/>
            <person name="Kim S.-J."/>
            <person name="Kim J.-S."/>
            <person name="Hong S.-B."/>
            <person name="Kwon S.-W."/>
        </authorList>
    </citation>
    <scope>NUCLEOTIDE SEQUENCE [LARGE SCALE GENOMIC DNA]</scope>
    <source>
        <strain evidence="7 8">KACC 21265</strain>
    </source>
</reference>
<dbReference type="GO" id="GO:0071973">
    <property type="term" value="P:bacterial-type flagellum-dependent cell motility"/>
    <property type="evidence" value="ECO:0007669"/>
    <property type="project" value="TreeGrafter"/>
</dbReference>
<dbReference type="NCBIfam" id="TIGR00208">
    <property type="entry name" value="fliS"/>
    <property type="match status" value="1"/>
</dbReference>
<gene>
    <name evidence="7" type="primary">fliS</name>
    <name evidence="7" type="ORF">GT347_08055</name>
</gene>
<keyword evidence="7" id="KW-0282">Flagellum</keyword>
<dbReference type="AlphaFoldDB" id="A0A857J498"/>
<name>A0A857J498_9BURK</name>
<protein>
    <recommendedName>
        <fullName evidence="6">Flagellar secretion chaperone FliS</fullName>
    </recommendedName>
</protein>
<dbReference type="GO" id="GO:0005829">
    <property type="term" value="C:cytosol"/>
    <property type="evidence" value="ECO:0007669"/>
    <property type="project" value="UniProtKB-SubCell"/>
</dbReference>
<sequence length="141" mass="15483">MFSPASARAASSYRKASVDGASPYQLINILFERTLQSVRSARLSIQQGDVDGKCQHIGMAVRYIEEGLKLGLNPDRNDDLANRLSSLYDYCVRQLTLGNLRSDETPVAEVQQLVEQIAEGWRGIANEAQQVRAMPSLSVGA</sequence>
<dbReference type="PIRSF" id="PIRSF039090">
    <property type="entry name" value="Flis"/>
    <property type="match status" value="1"/>
</dbReference>
<evidence type="ECO:0000256" key="4">
    <source>
        <dbReference type="ARBA" id="ARBA00022795"/>
    </source>
</evidence>
<organism evidence="7 8">
    <name type="scientific">Xylophilus rhododendri</name>
    <dbReference type="NCBI Taxonomy" id="2697032"/>
    <lineage>
        <taxon>Bacteria</taxon>
        <taxon>Pseudomonadati</taxon>
        <taxon>Pseudomonadota</taxon>
        <taxon>Betaproteobacteria</taxon>
        <taxon>Burkholderiales</taxon>
        <taxon>Xylophilus</taxon>
    </lineage>
</organism>
<dbReference type="SUPFAM" id="SSF101116">
    <property type="entry name" value="Flagellar export chaperone FliS"/>
    <property type="match status" value="1"/>
</dbReference>
<keyword evidence="5" id="KW-0143">Chaperone</keyword>
<dbReference type="CDD" id="cd16098">
    <property type="entry name" value="FliS"/>
    <property type="match status" value="1"/>
</dbReference>
<dbReference type="PANTHER" id="PTHR34773">
    <property type="entry name" value="FLAGELLAR SECRETION CHAPERONE FLIS"/>
    <property type="match status" value="1"/>
</dbReference>
<dbReference type="Gene3D" id="1.20.120.340">
    <property type="entry name" value="Flagellar protein FliS"/>
    <property type="match status" value="1"/>
</dbReference>
<evidence type="ECO:0000313" key="7">
    <source>
        <dbReference type="EMBL" id="QHI97949.1"/>
    </source>
</evidence>
<evidence type="ECO:0000256" key="2">
    <source>
        <dbReference type="ARBA" id="ARBA00008787"/>
    </source>
</evidence>
<dbReference type="Proteomes" id="UP000464787">
    <property type="component" value="Chromosome"/>
</dbReference>
<dbReference type="RefSeq" id="WP_160551466.1">
    <property type="nucleotide sequence ID" value="NZ_CP047650.1"/>
</dbReference>
<dbReference type="Pfam" id="PF02561">
    <property type="entry name" value="FliS"/>
    <property type="match status" value="1"/>
</dbReference>
<keyword evidence="4 6" id="KW-1005">Bacterial flagellum biogenesis</keyword>
<evidence type="ECO:0000256" key="1">
    <source>
        <dbReference type="ARBA" id="ARBA00004514"/>
    </source>
</evidence>
<comment type="subcellular location">
    <subcellularLocation>
        <location evidence="1 6">Cytoplasm</location>
        <location evidence="1 6">Cytosol</location>
    </subcellularLocation>
</comment>
<dbReference type="InterPro" id="IPR036584">
    <property type="entry name" value="FliS_sf"/>
</dbReference>
<proteinExistence type="inferred from homology"/>
<comment type="similarity">
    <text evidence="2 6">Belongs to the FliS family.</text>
</comment>
<keyword evidence="7" id="KW-0966">Cell projection</keyword>
<evidence type="ECO:0000313" key="8">
    <source>
        <dbReference type="Proteomes" id="UP000464787"/>
    </source>
</evidence>
<evidence type="ECO:0000256" key="3">
    <source>
        <dbReference type="ARBA" id="ARBA00022490"/>
    </source>
</evidence>
<evidence type="ECO:0000256" key="6">
    <source>
        <dbReference type="PIRNR" id="PIRNR039090"/>
    </source>
</evidence>
<evidence type="ECO:0000256" key="5">
    <source>
        <dbReference type="ARBA" id="ARBA00023186"/>
    </source>
</evidence>